<feature type="binding site" evidence="8">
    <location>
        <position position="331"/>
    </location>
    <ligand>
        <name>ATP</name>
        <dbReference type="ChEBI" id="CHEBI:30616"/>
    </ligand>
</feature>
<feature type="binding site" evidence="8">
    <location>
        <position position="32"/>
    </location>
    <ligand>
        <name>ATP</name>
        <dbReference type="ChEBI" id="CHEBI:30616"/>
    </ligand>
</feature>
<evidence type="ECO:0000313" key="9">
    <source>
        <dbReference type="EMBL" id="PZP55419.1"/>
    </source>
</evidence>
<comment type="caution">
    <text evidence="7">Lacks conserved residue(s) required for the propagation of feature annotation.</text>
</comment>
<evidence type="ECO:0000256" key="8">
    <source>
        <dbReference type="PIRSR" id="PIRSR002583-1"/>
    </source>
</evidence>
<feature type="binding site" evidence="8">
    <location>
        <position position="176"/>
    </location>
    <ligand>
        <name>ATP</name>
        <dbReference type="ChEBI" id="CHEBI:30616"/>
    </ligand>
</feature>
<dbReference type="InterPro" id="IPR019805">
    <property type="entry name" value="Heat_shock_protein_90_CS"/>
</dbReference>
<keyword evidence="4 7" id="KW-0067">ATP-binding</keyword>
<dbReference type="InterPro" id="IPR037196">
    <property type="entry name" value="HSP90_C"/>
</dbReference>
<dbReference type="Pfam" id="PF13589">
    <property type="entry name" value="HATPase_c_3"/>
    <property type="match status" value="1"/>
</dbReference>
<dbReference type="GO" id="GO:0051082">
    <property type="term" value="F:unfolded protein binding"/>
    <property type="evidence" value="ECO:0007669"/>
    <property type="project" value="UniProtKB-UniRule"/>
</dbReference>
<dbReference type="PRINTS" id="PR00775">
    <property type="entry name" value="HEATSHOCK90"/>
</dbReference>
<feature type="region of interest" description="A; substrate-binding" evidence="7">
    <location>
        <begin position="1"/>
        <end position="331"/>
    </location>
</feature>
<evidence type="ECO:0000256" key="7">
    <source>
        <dbReference type="HAMAP-Rule" id="MF_00505"/>
    </source>
</evidence>
<dbReference type="PIRSF" id="PIRSF002583">
    <property type="entry name" value="Hsp90"/>
    <property type="match status" value="1"/>
</dbReference>
<comment type="subcellular location">
    <subcellularLocation>
        <location evidence="7">Cytoplasm</location>
    </subcellularLocation>
</comment>
<evidence type="ECO:0000256" key="6">
    <source>
        <dbReference type="ARBA" id="ARBA00023186"/>
    </source>
</evidence>
<feature type="binding site" evidence="8">
    <location>
        <position position="83"/>
    </location>
    <ligand>
        <name>ATP</name>
        <dbReference type="ChEBI" id="CHEBI:30616"/>
    </ligand>
</feature>
<dbReference type="SUPFAM" id="SSF54211">
    <property type="entry name" value="Ribosomal protein S5 domain 2-like"/>
    <property type="match status" value="1"/>
</dbReference>
<dbReference type="AlphaFoldDB" id="A0A2W5HNQ7"/>
<dbReference type="SUPFAM" id="SSF110942">
    <property type="entry name" value="HSP90 C-terminal domain"/>
    <property type="match status" value="1"/>
</dbReference>
<keyword evidence="3 7" id="KW-0547">Nucleotide-binding</keyword>
<dbReference type="GO" id="GO:0016887">
    <property type="term" value="F:ATP hydrolysis activity"/>
    <property type="evidence" value="ECO:0007669"/>
    <property type="project" value="InterPro"/>
</dbReference>
<evidence type="ECO:0000256" key="1">
    <source>
        <dbReference type="ARBA" id="ARBA00008239"/>
    </source>
</evidence>
<protein>
    <recommendedName>
        <fullName evidence="7">Chaperone protein HtpG</fullName>
    </recommendedName>
    <alternativeName>
        <fullName evidence="7">Heat shock protein HtpG</fullName>
    </alternativeName>
    <alternativeName>
        <fullName evidence="7">High temperature protein G</fullName>
    </alternativeName>
</protein>
<dbReference type="Gene3D" id="3.30.230.80">
    <property type="match status" value="1"/>
</dbReference>
<sequence>MTENMNFGADVARLLEIVTHALYSNRDVFLRELVSNAADACDRLRYEAIATSSLLQNHPGYRVLIEKNDAARTLIISDTGIGMSKDEMVDHLGTIAKSGTKALMEQIKASGDKSLNMIGQFGVGFYSSFMVADKVKVVSHRAGTNEAWHWESDGKTGFTLREATEAEKERVKICGTSIILHIKHDATEFMQDHKITEIIKTYSNHVAVPVYLDSIDKEPINSASALWMKSKNEISEEQYKEFYNGISGMMGMDHPVLTSHWKAEGVIEYSALIYIPSMRPFDLFDPTRKNSVRLYVRRIFITDNCEGLIYPWLRFVRGVIDSEDLPLNVSREMLQHNPVVTKIRSGVTKRILSDLQKLAKDDKPAFETVWHQFGSVIKEGLYDATEHRDDIMKITRFNSTLGSELTSLEDYISRMKDGQEEIYYISGENVDALKNSPQIEGFKSRGLEVLLLKDTIDDFWLPVVQEYQGKKFISATKGEIDLEKFETPEQKEKAKEENSSNEKLLGILSSQLKDNVSAVRISTRLTDSPVCLIAGDSGVDLNMERVLKLHQQYEGQSKPVLEINPSHPLIKQLNKMAENGNSPLLDDAASLLFDQAKIMQGEPVSDPISFARKMADFMQKGLAA</sequence>
<feature type="binding site" evidence="8">
    <location>
        <begin position="98"/>
        <end position="99"/>
    </location>
    <ligand>
        <name>ATP</name>
        <dbReference type="ChEBI" id="CHEBI:30616"/>
    </ligand>
</feature>
<keyword evidence="6 7" id="KW-0143">Chaperone</keyword>
<evidence type="ECO:0000313" key="10">
    <source>
        <dbReference type="Proteomes" id="UP000249739"/>
    </source>
</evidence>
<dbReference type="GO" id="GO:0005737">
    <property type="term" value="C:cytoplasm"/>
    <property type="evidence" value="ECO:0007669"/>
    <property type="project" value="UniProtKB-SubCell"/>
</dbReference>
<dbReference type="InterPro" id="IPR036890">
    <property type="entry name" value="HATPase_C_sf"/>
</dbReference>
<dbReference type="InterPro" id="IPR020575">
    <property type="entry name" value="Hsp90_N"/>
</dbReference>
<dbReference type="CDD" id="cd16927">
    <property type="entry name" value="HATPase_Hsp90-like"/>
    <property type="match status" value="1"/>
</dbReference>
<dbReference type="Gene3D" id="1.20.120.790">
    <property type="entry name" value="Heat shock protein 90, C-terminal domain"/>
    <property type="match status" value="1"/>
</dbReference>
<feature type="binding site" evidence="8">
    <location>
        <position position="36"/>
    </location>
    <ligand>
        <name>ATP</name>
        <dbReference type="ChEBI" id="CHEBI:30616"/>
    </ligand>
</feature>
<feature type="binding site" evidence="8">
    <location>
        <begin position="120"/>
        <end position="125"/>
    </location>
    <ligand>
        <name>ATP</name>
        <dbReference type="ChEBI" id="CHEBI:30616"/>
    </ligand>
</feature>
<keyword evidence="5 7" id="KW-0346">Stress response</keyword>
<dbReference type="PANTHER" id="PTHR11528">
    <property type="entry name" value="HEAT SHOCK PROTEIN 90 FAMILY MEMBER"/>
    <property type="match status" value="1"/>
</dbReference>
<evidence type="ECO:0000256" key="2">
    <source>
        <dbReference type="ARBA" id="ARBA00022490"/>
    </source>
</evidence>
<evidence type="ECO:0000256" key="4">
    <source>
        <dbReference type="ARBA" id="ARBA00022840"/>
    </source>
</evidence>
<dbReference type="Proteomes" id="UP000249739">
    <property type="component" value="Unassembled WGS sequence"/>
</dbReference>
<keyword evidence="2 7" id="KW-0963">Cytoplasm</keyword>
<feature type="binding site" evidence="8">
    <location>
        <position position="97"/>
    </location>
    <ligand>
        <name>ATP</name>
        <dbReference type="ChEBI" id="CHEBI:30616"/>
    </ligand>
</feature>
<dbReference type="Gene3D" id="3.30.565.10">
    <property type="entry name" value="Histidine kinase-like ATPase, C-terminal domain"/>
    <property type="match status" value="1"/>
</dbReference>
<feature type="region of interest" description="C" evidence="7">
    <location>
        <begin position="546"/>
        <end position="624"/>
    </location>
</feature>
<accession>A0A2W5HNQ7</accession>
<dbReference type="Gene3D" id="3.40.50.11260">
    <property type="match status" value="1"/>
</dbReference>
<comment type="subunit">
    <text evidence="7">Homodimer.</text>
</comment>
<reference evidence="9 10" key="1">
    <citation type="submission" date="2017-08" db="EMBL/GenBank/DDBJ databases">
        <title>Infants hospitalized years apart are colonized by the same room-sourced microbial strains.</title>
        <authorList>
            <person name="Brooks B."/>
            <person name="Olm M.R."/>
            <person name="Firek B.A."/>
            <person name="Baker R."/>
            <person name="Thomas B.C."/>
            <person name="Morowitz M.J."/>
            <person name="Banfield J.F."/>
        </authorList>
    </citation>
    <scope>NUCLEOTIDE SEQUENCE [LARGE SCALE GENOMIC DNA]</scope>
    <source>
        <strain evidence="9">S2_006_000_R2_64</strain>
    </source>
</reference>
<dbReference type="NCBIfam" id="NF003555">
    <property type="entry name" value="PRK05218.1"/>
    <property type="match status" value="1"/>
</dbReference>
<organism evidence="9 10">
    <name type="scientific">Micavibrio aeruginosavorus</name>
    <dbReference type="NCBI Taxonomy" id="349221"/>
    <lineage>
        <taxon>Bacteria</taxon>
        <taxon>Pseudomonadati</taxon>
        <taxon>Bdellovibrionota</taxon>
        <taxon>Bdellovibrionia</taxon>
        <taxon>Bdellovibrionales</taxon>
        <taxon>Pseudobdellovibrionaceae</taxon>
        <taxon>Micavibrio</taxon>
    </lineage>
</organism>
<comment type="similarity">
    <text evidence="1 7">Belongs to the heat shock protein 90 family.</text>
</comment>
<dbReference type="GO" id="GO:0005524">
    <property type="term" value="F:ATP binding"/>
    <property type="evidence" value="ECO:0007669"/>
    <property type="project" value="UniProtKB-UniRule"/>
</dbReference>
<feature type="binding site" evidence="8">
    <location>
        <position position="78"/>
    </location>
    <ligand>
        <name>ATP</name>
        <dbReference type="ChEBI" id="CHEBI:30616"/>
    </ligand>
</feature>
<dbReference type="SUPFAM" id="SSF55874">
    <property type="entry name" value="ATPase domain of HSP90 chaperone/DNA topoisomerase II/histidine kinase"/>
    <property type="match status" value="1"/>
</dbReference>
<comment type="caution">
    <text evidence="9">The sequence shown here is derived from an EMBL/GenBank/DDBJ whole genome shotgun (WGS) entry which is preliminary data.</text>
</comment>
<dbReference type="GO" id="GO:0140662">
    <property type="term" value="F:ATP-dependent protein folding chaperone"/>
    <property type="evidence" value="ECO:0007669"/>
    <property type="project" value="InterPro"/>
</dbReference>
<comment type="function">
    <text evidence="7">Molecular chaperone. Has ATPase activity.</text>
</comment>
<dbReference type="Pfam" id="PF00183">
    <property type="entry name" value="HSP90"/>
    <property type="match status" value="1"/>
</dbReference>
<evidence type="ECO:0000256" key="3">
    <source>
        <dbReference type="ARBA" id="ARBA00022741"/>
    </source>
</evidence>
<proteinExistence type="inferred from homology"/>
<dbReference type="EMBL" id="QFOT01000070">
    <property type="protein sequence ID" value="PZP55419.1"/>
    <property type="molecule type" value="Genomic_DNA"/>
</dbReference>
<dbReference type="HAMAP" id="MF_00505">
    <property type="entry name" value="HSP90"/>
    <property type="match status" value="1"/>
</dbReference>
<dbReference type="InterPro" id="IPR020568">
    <property type="entry name" value="Ribosomal_Su5_D2-typ_SF"/>
</dbReference>
<evidence type="ECO:0000256" key="5">
    <source>
        <dbReference type="ARBA" id="ARBA00023016"/>
    </source>
</evidence>
<dbReference type="InterPro" id="IPR001404">
    <property type="entry name" value="Hsp90_fam"/>
</dbReference>
<name>A0A2W5HNQ7_9BACT</name>
<gene>
    <name evidence="7" type="primary">htpG</name>
    <name evidence="9" type="ORF">DI586_06910</name>
</gene>
<dbReference type="PROSITE" id="PS00298">
    <property type="entry name" value="HSP90"/>
    <property type="match status" value="1"/>
</dbReference>
<dbReference type="FunFam" id="3.30.565.10:FF:000357">
    <property type="entry name" value="Heat shock protein HSP 90-beta"/>
    <property type="match status" value="1"/>
</dbReference>